<proteinExistence type="predicted"/>
<reference evidence="2" key="1">
    <citation type="submission" date="2020-06" db="EMBL/GenBank/DDBJ databases">
        <authorList>
            <consortium name="Plant Systems Biology data submission"/>
        </authorList>
    </citation>
    <scope>NUCLEOTIDE SEQUENCE</scope>
    <source>
        <strain evidence="2">D6</strain>
    </source>
</reference>
<evidence type="ECO:0000313" key="2">
    <source>
        <dbReference type="EMBL" id="CAB9514472.1"/>
    </source>
</evidence>
<gene>
    <name evidence="2" type="ORF">SEMRO_655_G182270.1</name>
</gene>
<sequence length="471" mass="53296">MKLKKAADAITVTHYGLASVDFMVDHLVSKDDHPSIRVRTAESRYKTTIDPDAPLIATVLSARKGQMTGGHDIWKFVLFDGSNACWKAVTNSLLSDELPEVKRGCNLVVKGYNWIHLAGPLGKFHRIMVIDEFESKAAPACEARPILIMDDPDLNYIGQTEQSLQCNTTSFHPEVVRKCARTAEVVFTCATCLFDPQFNAGFVYGSPALKWQLLSGLPVTVKNSKQDFKRLFAASYFDESDEESMEFCECHTRYNFDKCARFSFSIQFLDKDLLFRKMMAKVPPEQKSDATCFDELEAPKKRWMLYSWMATNAFGVQERSKLPSCVENYVRLSYPNTKDHHVYTGYRPFSNQSVMSSPSRKITAGVSSEEVPSKEAVRTLEYATKEEIAASIGYPYGFNEGSKEDKDNSGDSGEDVFGEPTREDFEAYAKEIEEDASQKKKVAEKKIDLWEDDVTERKVFGDKTNSKKQFN</sequence>
<evidence type="ECO:0000313" key="3">
    <source>
        <dbReference type="Proteomes" id="UP001153069"/>
    </source>
</evidence>
<protein>
    <submittedName>
        <fullName evidence="2">Uncharacterized protein</fullName>
    </submittedName>
</protein>
<accession>A0A9N8E4P3</accession>
<dbReference type="Proteomes" id="UP001153069">
    <property type="component" value="Unassembled WGS sequence"/>
</dbReference>
<evidence type="ECO:0000256" key="1">
    <source>
        <dbReference type="SAM" id="MobiDB-lite"/>
    </source>
</evidence>
<name>A0A9N8E4P3_9STRA</name>
<keyword evidence="3" id="KW-1185">Reference proteome</keyword>
<organism evidence="2 3">
    <name type="scientific">Seminavis robusta</name>
    <dbReference type="NCBI Taxonomy" id="568900"/>
    <lineage>
        <taxon>Eukaryota</taxon>
        <taxon>Sar</taxon>
        <taxon>Stramenopiles</taxon>
        <taxon>Ochrophyta</taxon>
        <taxon>Bacillariophyta</taxon>
        <taxon>Bacillariophyceae</taxon>
        <taxon>Bacillariophycidae</taxon>
        <taxon>Naviculales</taxon>
        <taxon>Naviculaceae</taxon>
        <taxon>Seminavis</taxon>
    </lineage>
</organism>
<feature type="region of interest" description="Disordered" evidence="1">
    <location>
        <begin position="399"/>
        <end position="446"/>
    </location>
</feature>
<comment type="caution">
    <text evidence="2">The sequence shown here is derived from an EMBL/GenBank/DDBJ whole genome shotgun (WGS) entry which is preliminary data.</text>
</comment>
<dbReference type="EMBL" id="CAICTM010000654">
    <property type="protein sequence ID" value="CAB9514472.1"/>
    <property type="molecule type" value="Genomic_DNA"/>
</dbReference>
<feature type="compositionally biased region" description="Basic and acidic residues" evidence="1">
    <location>
        <begin position="420"/>
        <end position="431"/>
    </location>
</feature>
<dbReference type="AlphaFoldDB" id="A0A9N8E4P3"/>